<evidence type="ECO:0000313" key="31">
    <source>
        <dbReference type="EMBL" id="HIZ06732.1"/>
    </source>
</evidence>
<keyword evidence="20" id="KW-0046">Antibiotic resistance</keyword>
<evidence type="ECO:0000259" key="30">
    <source>
        <dbReference type="Pfam" id="PF00912"/>
    </source>
</evidence>
<comment type="function">
    <text evidence="1">Cell wall formation. Synthesis of cross-linked peptidoglycan from the lipid intermediates. The enzyme has a penicillin-insensitive transglycosylase N-terminal domain (formation of linear glycan strands) and a penicillin-sensitive transpeptidase C-terminal domain (cross-linking of the peptide subunits).</text>
</comment>
<dbReference type="InterPro" id="IPR050396">
    <property type="entry name" value="Glycosyltr_51/Transpeptidase"/>
</dbReference>
<feature type="compositionally biased region" description="Polar residues" evidence="27">
    <location>
        <begin position="680"/>
        <end position="689"/>
    </location>
</feature>
<evidence type="ECO:0000256" key="17">
    <source>
        <dbReference type="ARBA" id="ARBA00022984"/>
    </source>
</evidence>
<dbReference type="GO" id="GO:0009002">
    <property type="term" value="F:serine-type D-Ala-D-Ala carboxypeptidase activity"/>
    <property type="evidence" value="ECO:0007669"/>
    <property type="project" value="UniProtKB-EC"/>
</dbReference>
<feature type="compositionally biased region" description="Acidic residues" evidence="27">
    <location>
        <begin position="692"/>
        <end position="707"/>
    </location>
</feature>
<evidence type="ECO:0000256" key="2">
    <source>
        <dbReference type="ARBA" id="ARBA00004401"/>
    </source>
</evidence>
<dbReference type="Pfam" id="PF00912">
    <property type="entry name" value="Transgly"/>
    <property type="match status" value="1"/>
</dbReference>
<feature type="compositionally biased region" description="Low complexity" evidence="27">
    <location>
        <begin position="708"/>
        <end position="720"/>
    </location>
</feature>
<dbReference type="GO" id="GO:0008360">
    <property type="term" value="P:regulation of cell shape"/>
    <property type="evidence" value="ECO:0007669"/>
    <property type="project" value="UniProtKB-KW"/>
</dbReference>
<evidence type="ECO:0000256" key="6">
    <source>
        <dbReference type="ARBA" id="ARBA00012448"/>
    </source>
</evidence>
<evidence type="ECO:0000256" key="16">
    <source>
        <dbReference type="ARBA" id="ARBA00022968"/>
    </source>
</evidence>
<dbReference type="SUPFAM" id="SSF56601">
    <property type="entry name" value="beta-lactamase/transpeptidase-like"/>
    <property type="match status" value="1"/>
</dbReference>
<evidence type="ECO:0000256" key="22">
    <source>
        <dbReference type="ARBA" id="ARBA00023316"/>
    </source>
</evidence>
<comment type="pathway">
    <text evidence="3">Cell wall biogenesis; peptidoglycan biosynthesis.</text>
</comment>
<evidence type="ECO:0000256" key="15">
    <source>
        <dbReference type="ARBA" id="ARBA00022960"/>
    </source>
</evidence>
<evidence type="ECO:0000256" key="18">
    <source>
        <dbReference type="ARBA" id="ARBA00022989"/>
    </source>
</evidence>
<evidence type="ECO:0000256" key="12">
    <source>
        <dbReference type="ARBA" id="ARBA00022679"/>
    </source>
</evidence>
<comment type="catalytic activity">
    <reaction evidence="23">
        <text>Preferential cleavage: (Ac)2-L-Lys-D-Ala-|-D-Ala. Also transpeptidation of peptidyl-alanyl moieties that are N-acyl substituents of D-alanine.</text>
        <dbReference type="EC" id="3.4.16.4"/>
    </reaction>
</comment>
<dbReference type="InterPro" id="IPR023346">
    <property type="entry name" value="Lysozyme-like_dom_sf"/>
</dbReference>
<keyword evidence="15" id="KW-0133">Cell shape</keyword>
<dbReference type="InterPro" id="IPR012338">
    <property type="entry name" value="Beta-lactam/transpept-like"/>
</dbReference>
<comment type="subcellular location">
    <subcellularLocation>
        <location evidence="2">Cell membrane</location>
        <topology evidence="2">Single-pass type II membrane protein</topology>
    </subcellularLocation>
</comment>
<feature type="transmembrane region" description="Helical" evidence="28">
    <location>
        <begin position="21"/>
        <end position="48"/>
    </location>
</feature>
<keyword evidence="22" id="KW-0961">Cell wall biogenesis/degradation</keyword>
<dbReference type="EC" id="2.4.99.28" evidence="24"/>
<evidence type="ECO:0000256" key="24">
    <source>
        <dbReference type="ARBA" id="ARBA00044770"/>
    </source>
</evidence>
<evidence type="ECO:0000256" key="20">
    <source>
        <dbReference type="ARBA" id="ARBA00023251"/>
    </source>
</evidence>
<dbReference type="PANTHER" id="PTHR32282">
    <property type="entry name" value="BINDING PROTEIN TRANSPEPTIDASE, PUTATIVE-RELATED"/>
    <property type="match status" value="1"/>
</dbReference>
<comment type="similarity">
    <text evidence="4">In the C-terminal section; belongs to the transpeptidase family.</text>
</comment>
<dbReference type="InterPro" id="IPR001460">
    <property type="entry name" value="PCN-bd_Tpept"/>
</dbReference>
<accession>A0A9D2IF40</accession>
<evidence type="ECO:0000256" key="11">
    <source>
        <dbReference type="ARBA" id="ARBA00022676"/>
    </source>
</evidence>
<dbReference type="GO" id="GO:0005886">
    <property type="term" value="C:plasma membrane"/>
    <property type="evidence" value="ECO:0007669"/>
    <property type="project" value="UniProtKB-SubCell"/>
</dbReference>
<evidence type="ECO:0000256" key="19">
    <source>
        <dbReference type="ARBA" id="ARBA00023136"/>
    </source>
</evidence>
<feature type="domain" description="Penicillin-binding protein transpeptidase" evidence="29">
    <location>
        <begin position="389"/>
        <end position="666"/>
    </location>
</feature>
<comment type="similarity">
    <text evidence="5">In the N-terminal section; belongs to the glycosyltransferase 51 family.</text>
</comment>
<dbReference type="Pfam" id="PF00905">
    <property type="entry name" value="Transpeptidase"/>
    <property type="match status" value="1"/>
</dbReference>
<keyword evidence="10" id="KW-0645">Protease</keyword>
<dbReference type="Gene3D" id="3.40.710.10">
    <property type="entry name" value="DD-peptidase/beta-lactamase superfamily"/>
    <property type="match status" value="1"/>
</dbReference>
<evidence type="ECO:0000256" key="14">
    <source>
        <dbReference type="ARBA" id="ARBA00022801"/>
    </source>
</evidence>
<keyword evidence="12" id="KW-0808">Transferase</keyword>
<organism evidence="31 32">
    <name type="scientific">Candidatus Eubacterium avistercoris</name>
    <dbReference type="NCBI Taxonomy" id="2838567"/>
    <lineage>
        <taxon>Bacteria</taxon>
        <taxon>Bacillati</taxon>
        <taxon>Bacillota</taxon>
        <taxon>Clostridia</taxon>
        <taxon>Eubacteriales</taxon>
        <taxon>Eubacteriaceae</taxon>
        <taxon>Eubacterium</taxon>
    </lineage>
</organism>
<keyword evidence="19 28" id="KW-0472">Membrane</keyword>
<evidence type="ECO:0000256" key="28">
    <source>
        <dbReference type="SAM" id="Phobius"/>
    </source>
</evidence>
<dbReference type="GO" id="GO:0008658">
    <property type="term" value="F:penicillin binding"/>
    <property type="evidence" value="ECO:0007669"/>
    <property type="project" value="InterPro"/>
</dbReference>
<proteinExistence type="inferred from homology"/>
<keyword evidence="21" id="KW-0511">Multifunctional enzyme</keyword>
<dbReference type="PANTHER" id="PTHR32282:SF11">
    <property type="entry name" value="PENICILLIN-BINDING PROTEIN 1B"/>
    <property type="match status" value="1"/>
</dbReference>
<evidence type="ECO:0000313" key="32">
    <source>
        <dbReference type="Proteomes" id="UP000824024"/>
    </source>
</evidence>
<evidence type="ECO:0000256" key="3">
    <source>
        <dbReference type="ARBA" id="ARBA00004752"/>
    </source>
</evidence>
<feature type="compositionally biased region" description="Low complexity" evidence="27">
    <location>
        <begin position="789"/>
        <end position="799"/>
    </location>
</feature>
<dbReference type="GO" id="GO:0046677">
    <property type="term" value="P:response to antibiotic"/>
    <property type="evidence" value="ECO:0007669"/>
    <property type="project" value="UniProtKB-KW"/>
</dbReference>
<evidence type="ECO:0000256" key="1">
    <source>
        <dbReference type="ARBA" id="ARBA00002624"/>
    </source>
</evidence>
<evidence type="ECO:0000256" key="25">
    <source>
        <dbReference type="ARBA" id="ARBA00049902"/>
    </source>
</evidence>
<keyword evidence="8" id="KW-1003">Cell membrane</keyword>
<feature type="compositionally biased region" description="Acidic residues" evidence="27">
    <location>
        <begin position="748"/>
        <end position="773"/>
    </location>
</feature>
<dbReference type="InterPro" id="IPR036950">
    <property type="entry name" value="PBP_transglycosylase"/>
</dbReference>
<evidence type="ECO:0000256" key="23">
    <source>
        <dbReference type="ARBA" id="ARBA00034000"/>
    </source>
</evidence>
<feature type="region of interest" description="Disordered" evidence="27">
    <location>
        <begin position="677"/>
        <end position="807"/>
    </location>
</feature>
<comment type="pathway">
    <text evidence="26">Glycan biosynthesis.</text>
</comment>
<dbReference type="SUPFAM" id="SSF53955">
    <property type="entry name" value="Lysozyme-like"/>
    <property type="match status" value="1"/>
</dbReference>
<dbReference type="EC" id="3.4.16.4" evidence="6"/>
<dbReference type="GO" id="GO:0030288">
    <property type="term" value="C:outer membrane-bounded periplasmic space"/>
    <property type="evidence" value="ECO:0007669"/>
    <property type="project" value="TreeGrafter"/>
</dbReference>
<evidence type="ECO:0000259" key="29">
    <source>
        <dbReference type="Pfam" id="PF00905"/>
    </source>
</evidence>
<evidence type="ECO:0000256" key="10">
    <source>
        <dbReference type="ARBA" id="ARBA00022670"/>
    </source>
</evidence>
<dbReference type="Proteomes" id="UP000824024">
    <property type="component" value="Unassembled WGS sequence"/>
</dbReference>
<dbReference type="GO" id="GO:0006508">
    <property type="term" value="P:proteolysis"/>
    <property type="evidence" value="ECO:0007669"/>
    <property type="project" value="UniProtKB-KW"/>
</dbReference>
<keyword evidence="16" id="KW-0735">Signal-anchor</keyword>
<evidence type="ECO:0000256" key="5">
    <source>
        <dbReference type="ARBA" id="ARBA00007739"/>
    </source>
</evidence>
<keyword evidence="17" id="KW-0573">Peptidoglycan synthesis</keyword>
<keyword evidence="14" id="KW-0378">Hydrolase</keyword>
<name>A0A9D2IF40_9FIRM</name>
<evidence type="ECO:0000256" key="8">
    <source>
        <dbReference type="ARBA" id="ARBA00022475"/>
    </source>
</evidence>
<reference evidence="31" key="2">
    <citation type="submission" date="2021-04" db="EMBL/GenBank/DDBJ databases">
        <authorList>
            <person name="Gilroy R."/>
        </authorList>
    </citation>
    <scope>NUCLEOTIDE SEQUENCE</scope>
    <source>
        <strain evidence="31">CHK192-9172</strain>
    </source>
</reference>
<dbReference type="Gene3D" id="1.10.3810.10">
    <property type="entry name" value="Biosynthetic peptidoglycan transglycosylase-like"/>
    <property type="match status" value="1"/>
</dbReference>
<evidence type="ECO:0000256" key="7">
    <source>
        <dbReference type="ARBA" id="ARBA00018638"/>
    </source>
</evidence>
<evidence type="ECO:0000256" key="27">
    <source>
        <dbReference type="SAM" id="MobiDB-lite"/>
    </source>
</evidence>
<keyword evidence="9" id="KW-0121">Carboxypeptidase</keyword>
<dbReference type="AlphaFoldDB" id="A0A9D2IF40"/>
<dbReference type="EMBL" id="DXCH01000059">
    <property type="protein sequence ID" value="HIZ06732.1"/>
    <property type="molecule type" value="Genomic_DNA"/>
</dbReference>
<comment type="catalytic activity">
    <reaction evidence="25">
        <text>[GlcNAc-(1-&gt;4)-Mur2Ac(oyl-L-Ala-gamma-D-Glu-L-Lys-D-Ala-D-Ala)](n)-di-trans,octa-cis-undecaprenyl diphosphate + beta-D-GlcNAc-(1-&gt;4)-Mur2Ac(oyl-L-Ala-gamma-D-Glu-L-Lys-D-Ala-D-Ala)-di-trans,octa-cis-undecaprenyl diphosphate = [GlcNAc-(1-&gt;4)-Mur2Ac(oyl-L-Ala-gamma-D-Glu-L-Lys-D-Ala-D-Ala)](n+1)-di-trans,octa-cis-undecaprenyl diphosphate + di-trans,octa-cis-undecaprenyl diphosphate + H(+)</text>
        <dbReference type="Rhea" id="RHEA:23708"/>
        <dbReference type="Rhea" id="RHEA-COMP:9602"/>
        <dbReference type="Rhea" id="RHEA-COMP:9603"/>
        <dbReference type="ChEBI" id="CHEBI:15378"/>
        <dbReference type="ChEBI" id="CHEBI:58405"/>
        <dbReference type="ChEBI" id="CHEBI:60033"/>
        <dbReference type="ChEBI" id="CHEBI:78435"/>
        <dbReference type="EC" id="2.4.99.28"/>
    </reaction>
</comment>
<evidence type="ECO:0000256" key="9">
    <source>
        <dbReference type="ARBA" id="ARBA00022645"/>
    </source>
</evidence>
<feature type="domain" description="Glycosyl transferase family 51" evidence="30">
    <location>
        <begin position="86"/>
        <end position="262"/>
    </location>
</feature>
<comment type="caution">
    <text evidence="31">The sequence shown here is derived from an EMBL/GenBank/DDBJ whole genome shotgun (WGS) entry which is preliminary data.</text>
</comment>
<keyword evidence="13 28" id="KW-0812">Transmembrane</keyword>
<reference evidence="31" key="1">
    <citation type="journal article" date="2021" name="PeerJ">
        <title>Extensive microbial diversity within the chicken gut microbiome revealed by metagenomics and culture.</title>
        <authorList>
            <person name="Gilroy R."/>
            <person name="Ravi A."/>
            <person name="Getino M."/>
            <person name="Pursley I."/>
            <person name="Horton D.L."/>
            <person name="Alikhan N.F."/>
            <person name="Baker D."/>
            <person name="Gharbi K."/>
            <person name="Hall N."/>
            <person name="Watson M."/>
            <person name="Adriaenssens E.M."/>
            <person name="Foster-Nyarko E."/>
            <person name="Jarju S."/>
            <person name="Secka A."/>
            <person name="Antonio M."/>
            <person name="Oren A."/>
            <person name="Chaudhuri R.R."/>
            <person name="La Ragione R."/>
            <person name="Hildebrand F."/>
            <person name="Pallen M.J."/>
        </authorList>
    </citation>
    <scope>NUCLEOTIDE SEQUENCE</scope>
    <source>
        <strain evidence="31">CHK192-9172</strain>
    </source>
</reference>
<keyword evidence="18 28" id="KW-1133">Transmembrane helix</keyword>
<sequence>MKNEDTKKKAKKPRKQKRRGLRILRNIILIIVIAFAALFALANLVFYMKYHETIFSCARYAKAVVNESTADTFRPNQTSYVYSSDGTEIAKLYEDTDSTYLEFDEIPKDVINAFVAVEDRTFWDNSGIDMKGIVRVCLNYLKTRGDVAQGASTITQQLSRDIFLTNEKSLERKVKEIFIARDLTKKYSKEDLMEFYCNNVCFANGIYGIEDASQQYFRKPASELTLSEAAYLCAIPNRPEYYNPFKDSSTALTRRDKILDDMYECGYISQEELNEALNETMDVASEKTNEKFYNYETSFAIDCAVEYLMGELYDFDFQYHFDTDEEYKAYHENYTEVYQTARHMLYTGGYTIETTIDLDAQENLQKILDDHLAFSTATKDDDGIYNLQGAMTVIDNNTGKVIAAIGGRSQDELSQTLSLNRSYQTYRQPGSSIKPLVVYTPALMKGYTSSSTLKNVSVKAANAGAKVSSLSGSSVPLREAVIRSLNGCAYWAFNDITPNYGMSFLDEMEFSNLAPEDYDHLTSALGGISYGTNTTEMANGYYTLYNHGTYTKTDCIASIKDKDGNEIYSAPESKDVYSASAADEMVDILKGVLSDSRGTAHSLRWSSLTGTEAAGKTGTTNDNREGWFCGMTPYYTISVYVGNDDHSPVGGLSGASYPAQIWKDAMYYLVKDKPDASFDLSVSTSSGTHYDTDEEDEPDENVQEPDDTTQQTPDDNSDSTVQDPSDTGEPPADEPEPDDIQGNIDDTPSADEPDTDTGSEPGDSDPAEPDDGGGSDPSDPGTSGGDTGGTQTPSGGSDSNSAAGQNQ</sequence>
<evidence type="ECO:0000256" key="21">
    <source>
        <dbReference type="ARBA" id="ARBA00023268"/>
    </source>
</evidence>
<dbReference type="GO" id="GO:0008955">
    <property type="term" value="F:peptidoglycan glycosyltransferase activity"/>
    <property type="evidence" value="ECO:0007669"/>
    <property type="project" value="UniProtKB-EC"/>
</dbReference>
<gene>
    <name evidence="31" type="ORF">IAA08_02210</name>
</gene>
<dbReference type="GO" id="GO:0071555">
    <property type="term" value="P:cell wall organization"/>
    <property type="evidence" value="ECO:0007669"/>
    <property type="project" value="UniProtKB-KW"/>
</dbReference>
<dbReference type="GO" id="GO:0009252">
    <property type="term" value="P:peptidoglycan biosynthetic process"/>
    <property type="evidence" value="ECO:0007669"/>
    <property type="project" value="UniProtKB-KW"/>
</dbReference>
<dbReference type="InterPro" id="IPR001264">
    <property type="entry name" value="Glyco_trans_51"/>
</dbReference>
<keyword evidence="11" id="KW-0328">Glycosyltransferase</keyword>
<evidence type="ECO:0000256" key="26">
    <source>
        <dbReference type="ARBA" id="ARBA00060592"/>
    </source>
</evidence>
<evidence type="ECO:0000256" key="4">
    <source>
        <dbReference type="ARBA" id="ARBA00007090"/>
    </source>
</evidence>
<protein>
    <recommendedName>
        <fullName evidence="7">Penicillin-binding protein 1A</fullName>
        <ecNumber evidence="24">2.4.99.28</ecNumber>
        <ecNumber evidence="6">3.4.16.4</ecNumber>
    </recommendedName>
</protein>
<dbReference type="FunFam" id="1.10.3810.10:FF:000001">
    <property type="entry name" value="Penicillin-binding protein 1A"/>
    <property type="match status" value="1"/>
</dbReference>
<evidence type="ECO:0000256" key="13">
    <source>
        <dbReference type="ARBA" id="ARBA00022692"/>
    </source>
</evidence>